<evidence type="ECO:0000256" key="4">
    <source>
        <dbReference type="ARBA" id="ARBA00022692"/>
    </source>
</evidence>
<evidence type="ECO:0000256" key="1">
    <source>
        <dbReference type="ARBA" id="ARBA00004572"/>
    </source>
</evidence>
<dbReference type="GO" id="GO:0005742">
    <property type="term" value="C:mitochondrial outer membrane translocase complex"/>
    <property type="evidence" value="ECO:0007669"/>
    <property type="project" value="InterPro"/>
</dbReference>
<dbReference type="InterPro" id="IPR012621">
    <property type="entry name" value="Tom7"/>
</dbReference>
<evidence type="ECO:0000256" key="6">
    <source>
        <dbReference type="ARBA" id="ARBA00022927"/>
    </source>
</evidence>
<dbReference type="GeneID" id="63682829"/>
<keyword evidence="3" id="KW-0813">Transport</keyword>
<proteinExistence type="inferred from homology"/>
<dbReference type="GO" id="GO:0045040">
    <property type="term" value="P:protein insertion into mitochondrial outer membrane"/>
    <property type="evidence" value="ECO:0007669"/>
    <property type="project" value="TreeGrafter"/>
</dbReference>
<sequence>MPVSEETQERIQTLVEVGKTVLYYGWIPLIIYIGYTRSNPHPSLIQLVSPLA</sequence>
<dbReference type="PANTHER" id="PTHR34944">
    <property type="entry name" value="MITOCHONDRIAL IMPORT RECEPTOR SUBUNIT TOM7"/>
    <property type="match status" value="1"/>
</dbReference>
<dbReference type="Proteomes" id="UP000030653">
    <property type="component" value="Unassembled WGS sequence"/>
</dbReference>
<keyword evidence="11" id="KW-1185">Reference proteome</keyword>
<dbReference type="RefSeq" id="XP_040633456.1">
    <property type="nucleotide sequence ID" value="XM_040767767.1"/>
</dbReference>
<evidence type="ECO:0000256" key="7">
    <source>
        <dbReference type="ARBA" id="ARBA00022989"/>
    </source>
</evidence>
<evidence type="ECO:0000313" key="11">
    <source>
        <dbReference type="Proteomes" id="UP000030653"/>
    </source>
</evidence>
<dbReference type="PANTHER" id="PTHR34944:SF2">
    <property type="entry name" value="MITOCHONDRIAL IMPORT RECEPTOR SUBUNIT TOM7"/>
    <property type="match status" value="1"/>
</dbReference>
<keyword evidence="9" id="KW-0472">Membrane</keyword>
<evidence type="ECO:0000313" key="10">
    <source>
        <dbReference type="EMBL" id="EJU06562.1"/>
    </source>
</evidence>
<dbReference type="Pfam" id="PF08038">
    <property type="entry name" value="Tom7"/>
    <property type="match status" value="1"/>
</dbReference>
<dbReference type="OrthoDB" id="284357at2759"/>
<dbReference type="STRING" id="1858805.M5GFT0"/>
<comment type="similarity">
    <text evidence="2">Belongs to the Tom7 family.</text>
</comment>
<dbReference type="AlphaFoldDB" id="M5GFT0"/>
<reference evidence="10 11" key="1">
    <citation type="journal article" date="2012" name="Science">
        <title>The Paleozoic origin of enzymatic lignin decomposition reconstructed from 31 fungal genomes.</title>
        <authorList>
            <person name="Floudas D."/>
            <person name="Binder M."/>
            <person name="Riley R."/>
            <person name="Barry K."/>
            <person name="Blanchette R.A."/>
            <person name="Henrissat B."/>
            <person name="Martinez A.T."/>
            <person name="Otillar R."/>
            <person name="Spatafora J.W."/>
            <person name="Yadav J.S."/>
            <person name="Aerts A."/>
            <person name="Benoit I."/>
            <person name="Boyd A."/>
            <person name="Carlson A."/>
            <person name="Copeland A."/>
            <person name="Coutinho P.M."/>
            <person name="de Vries R.P."/>
            <person name="Ferreira P."/>
            <person name="Findley K."/>
            <person name="Foster B."/>
            <person name="Gaskell J."/>
            <person name="Glotzer D."/>
            <person name="Gorecki P."/>
            <person name="Heitman J."/>
            <person name="Hesse C."/>
            <person name="Hori C."/>
            <person name="Igarashi K."/>
            <person name="Jurgens J.A."/>
            <person name="Kallen N."/>
            <person name="Kersten P."/>
            <person name="Kohler A."/>
            <person name="Kuees U."/>
            <person name="Kumar T.K.A."/>
            <person name="Kuo A."/>
            <person name="LaButti K."/>
            <person name="Larrondo L.F."/>
            <person name="Lindquist E."/>
            <person name="Ling A."/>
            <person name="Lombard V."/>
            <person name="Lucas S."/>
            <person name="Lundell T."/>
            <person name="Martin R."/>
            <person name="McLaughlin D.J."/>
            <person name="Morgenstern I."/>
            <person name="Morin E."/>
            <person name="Murat C."/>
            <person name="Nagy L.G."/>
            <person name="Nolan M."/>
            <person name="Ohm R.A."/>
            <person name="Patyshakuliyeva A."/>
            <person name="Rokas A."/>
            <person name="Ruiz-Duenas F.J."/>
            <person name="Sabat G."/>
            <person name="Salamov A."/>
            <person name="Samejima M."/>
            <person name="Schmutz J."/>
            <person name="Slot J.C."/>
            <person name="St John F."/>
            <person name="Stenlid J."/>
            <person name="Sun H."/>
            <person name="Sun S."/>
            <person name="Syed K."/>
            <person name="Tsang A."/>
            <person name="Wiebenga A."/>
            <person name="Young D."/>
            <person name="Pisabarro A."/>
            <person name="Eastwood D.C."/>
            <person name="Martin F."/>
            <person name="Cullen D."/>
            <person name="Grigoriev I.V."/>
            <person name="Hibbett D.S."/>
        </authorList>
    </citation>
    <scope>NUCLEOTIDE SEQUENCE [LARGE SCALE GENOMIC DNA]</scope>
    <source>
        <strain evidence="10 11">DJM-731 SS1</strain>
    </source>
</reference>
<evidence type="ECO:0000256" key="9">
    <source>
        <dbReference type="ARBA" id="ARBA00023136"/>
    </source>
</evidence>
<evidence type="ECO:0000256" key="8">
    <source>
        <dbReference type="ARBA" id="ARBA00023128"/>
    </source>
</evidence>
<keyword evidence="7" id="KW-1133">Transmembrane helix</keyword>
<evidence type="ECO:0000256" key="3">
    <source>
        <dbReference type="ARBA" id="ARBA00022448"/>
    </source>
</evidence>
<dbReference type="GO" id="GO:0030150">
    <property type="term" value="P:protein import into mitochondrial matrix"/>
    <property type="evidence" value="ECO:0007669"/>
    <property type="project" value="InterPro"/>
</dbReference>
<dbReference type="HOGENOM" id="CLU_173610_1_1_1"/>
<dbReference type="OMA" id="FILYLGW"/>
<evidence type="ECO:0000256" key="5">
    <source>
        <dbReference type="ARBA" id="ARBA00022787"/>
    </source>
</evidence>
<keyword evidence="5" id="KW-1000">Mitochondrion outer membrane</keyword>
<keyword evidence="4" id="KW-0812">Transmembrane</keyword>
<accession>M5GFT0</accession>
<keyword evidence="8" id="KW-0496">Mitochondrion</keyword>
<organism evidence="10 11">
    <name type="scientific">Dacryopinax primogenitus (strain DJM 731)</name>
    <name type="common">Brown rot fungus</name>
    <dbReference type="NCBI Taxonomy" id="1858805"/>
    <lineage>
        <taxon>Eukaryota</taxon>
        <taxon>Fungi</taxon>
        <taxon>Dikarya</taxon>
        <taxon>Basidiomycota</taxon>
        <taxon>Agaricomycotina</taxon>
        <taxon>Dacrymycetes</taxon>
        <taxon>Dacrymycetales</taxon>
        <taxon>Dacrymycetaceae</taxon>
        <taxon>Dacryopinax</taxon>
    </lineage>
</organism>
<keyword evidence="6" id="KW-0653">Protein transport</keyword>
<protein>
    <recommendedName>
        <fullName evidence="12">Tom7-domain-containing protein</fullName>
    </recommendedName>
</protein>
<gene>
    <name evidence="10" type="ORF">DACRYDRAFT_103509</name>
</gene>
<name>M5GFT0_DACPD</name>
<evidence type="ECO:0008006" key="12">
    <source>
        <dbReference type="Google" id="ProtNLM"/>
    </source>
</evidence>
<comment type="subcellular location">
    <subcellularLocation>
        <location evidence="1">Mitochondrion outer membrane</location>
        <topology evidence="1">Single-pass membrane protein</topology>
    </subcellularLocation>
</comment>
<dbReference type="EMBL" id="JH795855">
    <property type="protein sequence ID" value="EJU06562.1"/>
    <property type="molecule type" value="Genomic_DNA"/>
</dbReference>
<evidence type="ECO:0000256" key="2">
    <source>
        <dbReference type="ARBA" id="ARBA00010917"/>
    </source>
</evidence>